<organism evidence="3 4">
    <name type="scientific">Roridomyces roridus</name>
    <dbReference type="NCBI Taxonomy" id="1738132"/>
    <lineage>
        <taxon>Eukaryota</taxon>
        <taxon>Fungi</taxon>
        <taxon>Dikarya</taxon>
        <taxon>Basidiomycota</taxon>
        <taxon>Agaricomycotina</taxon>
        <taxon>Agaricomycetes</taxon>
        <taxon>Agaricomycetidae</taxon>
        <taxon>Agaricales</taxon>
        <taxon>Marasmiineae</taxon>
        <taxon>Mycenaceae</taxon>
        <taxon>Roridomyces</taxon>
    </lineage>
</organism>
<keyword evidence="2" id="KW-0472">Membrane</keyword>
<evidence type="ECO:0000313" key="3">
    <source>
        <dbReference type="EMBL" id="KAJ7647183.1"/>
    </source>
</evidence>
<feature type="compositionally biased region" description="Polar residues" evidence="1">
    <location>
        <begin position="352"/>
        <end position="361"/>
    </location>
</feature>
<evidence type="ECO:0000313" key="4">
    <source>
        <dbReference type="Proteomes" id="UP001221142"/>
    </source>
</evidence>
<evidence type="ECO:0008006" key="5">
    <source>
        <dbReference type="Google" id="ProtNLM"/>
    </source>
</evidence>
<name>A0AAD7CFD8_9AGAR</name>
<proteinExistence type="predicted"/>
<dbReference type="PRINTS" id="PR01217">
    <property type="entry name" value="PRICHEXTENSN"/>
</dbReference>
<evidence type="ECO:0000256" key="1">
    <source>
        <dbReference type="SAM" id="MobiDB-lite"/>
    </source>
</evidence>
<keyword evidence="4" id="KW-1185">Reference proteome</keyword>
<feature type="compositionally biased region" description="Acidic residues" evidence="1">
    <location>
        <begin position="252"/>
        <end position="262"/>
    </location>
</feature>
<gene>
    <name evidence="3" type="ORF">FB45DRAFT_191422</name>
</gene>
<feature type="compositionally biased region" description="Low complexity" evidence="1">
    <location>
        <begin position="9"/>
        <end position="27"/>
    </location>
</feature>
<feature type="region of interest" description="Disordered" evidence="1">
    <location>
        <begin position="1"/>
        <end position="158"/>
    </location>
</feature>
<protein>
    <recommendedName>
        <fullName evidence="5">Mid2 domain-containing protein</fullName>
    </recommendedName>
</protein>
<reference evidence="3" key="1">
    <citation type="submission" date="2023-03" db="EMBL/GenBank/DDBJ databases">
        <title>Massive genome expansion in bonnet fungi (Mycena s.s.) driven by repeated elements and novel gene families across ecological guilds.</title>
        <authorList>
            <consortium name="Lawrence Berkeley National Laboratory"/>
            <person name="Harder C.B."/>
            <person name="Miyauchi S."/>
            <person name="Viragh M."/>
            <person name="Kuo A."/>
            <person name="Thoen E."/>
            <person name="Andreopoulos B."/>
            <person name="Lu D."/>
            <person name="Skrede I."/>
            <person name="Drula E."/>
            <person name="Henrissat B."/>
            <person name="Morin E."/>
            <person name="Kohler A."/>
            <person name="Barry K."/>
            <person name="LaButti K."/>
            <person name="Morin E."/>
            <person name="Salamov A."/>
            <person name="Lipzen A."/>
            <person name="Mereny Z."/>
            <person name="Hegedus B."/>
            <person name="Baldrian P."/>
            <person name="Stursova M."/>
            <person name="Weitz H."/>
            <person name="Taylor A."/>
            <person name="Grigoriev I.V."/>
            <person name="Nagy L.G."/>
            <person name="Martin F."/>
            <person name="Kauserud H."/>
        </authorList>
    </citation>
    <scope>NUCLEOTIDE SEQUENCE</scope>
    <source>
        <strain evidence="3">9284</strain>
    </source>
</reference>
<dbReference type="Proteomes" id="UP001221142">
    <property type="component" value="Unassembled WGS sequence"/>
</dbReference>
<comment type="caution">
    <text evidence="3">The sequence shown here is derived from an EMBL/GenBank/DDBJ whole genome shotgun (WGS) entry which is preliminary data.</text>
</comment>
<feature type="compositionally biased region" description="Low complexity" evidence="1">
    <location>
        <begin position="42"/>
        <end position="76"/>
    </location>
</feature>
<keyword evidence="2" id="KW-0812">Transmembrane</keyword>
<sequence length="455" mass="46050">MTFIPRQGPISSPPAASSAFPTSLSAAVPVQSDSQRRASEDSVSASSAPASPSNSANNASSSQSSIPPSSSSGPPSSSAPPNPPSSSSAPPPSSSQPAPSSSSIVPPSSSAPPPSSSSPPPSSSSPPPSSSSAAPPPTSTSESPTPASTSAGDSVSAAPSTTVITSTLADGDITTFVSQIPPPTSLSTAGPTASSRRTAVIAGATAAGVGIILLLLAAVFVYKRHKSRRLDFFEAIGRVRREATGAGGAGLLDDEGFDEDDNVPMRRYRDNAPTGHSRSTSTIGPPQSPTPSLFRQRAETGSLFREEGVWPPPQGSQFVDPLVGVGATEGLARIVDEVMGPEPAHHNKDIPTMSSASTSLYNDPFRDTSHTHGRQPSDPSLYFDRRDASTSSTGSLASGTGSRPQSLLGLPAGAALPPKKSSPLVNTTPPSPTTTSTWLSRSPKKPGSSPLLHDA</sequence>
<feature type="compositionally biased region" description="Polar residues" evidence="1">
    <location>
        <begin position="274"/>
        <end position="293"/>
    </location>
</feature>
<dbReference type="AlphaFoldDB" id="A0AAD7CFD8"/>
<feature type="compositionally biased region" description="Pro residues" evidence="1">
    <location>
        <begin position="77"/>
        <end position="94"/>
    </location>
</feature>
<keyword evidence="2" id="KW-1133">Transmembrane helix</keyword>
<evidence type="ECO:0000256" key="2">
    <source>
        <dbReference type="SAM" id="Phobius"/>
    </source>
</evidence>
<feature type="region of interest" description="Disordered" evidence="1">
    <location>
        <begin position="341"/>
        <end position="455"/>
    </location>
</feature>
<feature type="compositionally biased region" description="Low complexity" evidence="1">
    <location>
        <begin position="95"/>
        <end position="108"/>
    </location>
</feature>
<feature type="transmembrane region" description="Helical" evidence="2">
    <location>
        <begin position="199"/>
        <end position="222"/>
    </location>
</feature>
<feature type="compositionally biased region" description="Low complexity" evidence="1">
    <location>
        <begin position="389"/>
        <end position="441"/>
    </location>
</feature>
<feature type="compositionally biased region" description="Low complexity" evidence="1">
    <location>
        <begin position="139"/>
        <end position="151"/>
    </location>
</feature>
<dbReference type="EMBL" id="JARKIF010000002">
    <property type="protein sequence ID" value="KAJ7647183.1"/>
    <property type="molecule type" value="Genomic_DNA"/>
</dbReference>
<feature type="region of interest" description="Disordered" evidence="1">
    <location>
        <begin position="247"/>
        <end position="296"/>
    </location>
</feature>
<accession>A0AAD7CFD8</accession>
<feature type="compositionally biased region" description="Pro residues" evidence="1">
    <location>
        <begin position="109"/>
        <end position="138"/>
    </location>
</feature>